<dbReference type="EMBL" id="CDMY01000479">
    <property type="protein sequence ID" value="CEM16613.1"/>
    <property type="molecule type" value="Genomic_DNA"/>
</dbReference>
<name>A0A0G4FQ97_VITBC</name>
<feature type="compositionally biased region" description="Pro residues" evidence="1">
    <location>
        <begin position="75"/>
        <end position="99"/>
    </location>
</feature>
<dbReference type="Proteomes" id="UP000041254">
    <property type="component" value="Unassembled WGS sequence"/>
</dbReference>
<accession>A0A0G4FQ97</accession>
<evidence type="ECO:0000256" key="1">
    <source>
        <dbReference type="SAM" id="MobiDB-lite"/>
    </source>
</evidence>
<dbReference type="AlphaFoldDB" id="A0A0G4FQ97"/>
<protein>
    <submittedName>
        <fullName evidence="2">Uncharacterized protein</fullName>
    </submittedName>
</protein>
<evidence type="ECO:0000313" key="2">
    <source>
        <dbReference type="EMBL" id="CEM16613.1"/>
    </source>
</evidence>
<evidence type="ECO:0000313" key="3">
    <source>
        <dbReference type="Proteomes" id="UP000041254"/>
    </source>
</evidence>
<feature type="region of interest" description="Disordered" evidence="1">
    <location>
        <begin position="28"/>
        <end position="110"/>
    </location>
</feature>
<dbReference type="InParanoid" id="A0A0G4FQ97"/>
<keyword evidence="3" id="KW-1185">Reference proteome</keyword>
<dbReference type="VEuPathDB" id="CryptoDB:Vbra_9413"/>
<reference evidence="2 3" key="1">
    <citation type="submission" date="2014-11" db="EMBL/GenBank/DDBJ databases">
        <authorList>
            <person name="Zhu J."/>
            <person name="Qi W."/>
            <person name="Song R."/>
        </authorList>
    </citation>
    <scope>NUCLEOTIDE SEQUENCE [LARGE SCALE GENOMIC DNA]</scope>
</reference>
<gene>
    <name evidence="2" type="ORF">Vbra_9413</name>
</gene>
<sequence length="110" mass="11727">MGNGGEYESEDFCFADVVADRCVEGKNQLKGDCTTYDDQKLSLPSSGDCPPTDDDDDDDDRRRRVAPGPAAAPKAPAPVKPAPVKPAPAQPAPAKPAPAKPDGRRRRVRQ</sequence>
<organism evidence="2 3">
    <name type="scientific">Vitrella brassicaformis (strain CCMP3155)</name>
    <dbReference type="NCBI Taxonomy" id="1169540"/>
    <lineage>
        <taxon>Eukaryota</taxon>
        <taxon>Sar</taxon>
        <taxon>Alveolata</taxon>
        <taxon>Colpodellida</taxon>
        <taxon>Vitrellaceae</taxon>
        <taxon>Vitrella</taxon>
    </lineage>
</organism>
<proteinExistence type="predicted"/>